<evidence type="ECO:0000256" key="1">
    <source>
        <dbReference type="PIRSR" id="PIRSR605502-1"/>
    </source>
</evidence>
<dbReference type="EMBL" id="AJAQ01000033">
    <property type="protein sequence ID" value="EOH91886.1"/>
    <property type="molecule type" value="Genomic_DNA"/>
</dbReference>
<organism evidence="2 3">
    <name type="scientific">Enterococcus pallens ATCC BAA-351</name>
    <dbReference type="NCBI Taxonomy" id="1158607"/>
    <lineage>
        <taxon>Bacteria</taxon>
        <taxon>Bacillati</taxon>
        <taxon>Bacillota</taxon>
        <taxon>Bacilli</taxon>
        <taxon>Lactobacillales</taxon>
        <taxon>Enterococcaceae</taxon>
        <taxon>Enterococcus</taxon>
    </lineage>
</organism>
<dbReference type="Pfam" id="PF03747">
    <property type="entry name" value="ADP_ribosyl_GH"/>
    <property type="match status" value="1"/>
</dbReference>
<evidence type="ECO:0008006" key="4">
    <source>
        <dbReference type="Google" id="ProtNLM"/>
    </source>
</evidence>
<keyword evidence="1" id="KW-0479">Metal-binding</keyword>
<sequence length="341" mass="36742">MEQLTRRLKGILIGGALGDAMGMPTELWTQQMIQEEFPNGITNFMPAMNKGSVLRDMIAGQVTDDTINTRFIIDMLVKHRGVIDVETYIEQLRIWSKDSQLAELVSGPSTRKALAMMDEGIPLSQTGRFGTTNGAAMKIAPIGMLADYRDMPDLVEKVQQICIPTHNTSVAIAGASSIAAAISYVASGKNDLNEMLEIAKQSIQLGMEKGYEVATASLSRRIETVIELVGKKEQNVVMNELYDLWGTGVETIETIPCVFAIVRLAEGSPIKAAQLAASLGGDTDTIGAIAAGICGGINPDFPSTVIETLETVNELNFEGMAEAMVPFSPYYKADACADQII</sequence>
<dbReference type="InterPro" id="IPR005502">
    <property type="entry name" value="Ribosyl_crysJ1"/>
</dbReference>
<dbReference type="eggNOG" id="COG1397">
    <property type="taxonomic scope" value="Bacteria"/>
</dbReference>
<dbReference type="OrthoDB" id="9798107at2"/>
<feature type="binding site" evidence="1">
    <location>
        <position position="285"/>
    </location>
    <ligand>
        <name>Mg(2+)</name>
        <dbReference type="ChEBI" id="CHEBI:18420"/>
        <label>1</label>
    </ligand>
</feature>
<protein>
    <recommendedName>
        <fullName evidence="4">ADP-ribosylglycohydrolase</fullName>
    </recommendedName>
</protein>
<feature type="binding site" evidence="1">
    <location>
        <position position="284"/>
    </location>
    <ligand>
        <name>Mg(2+)</name>
        <dbReference type="ChEBI" id="CHEBI:18420"/>
        <label>1</label>
    </ligand>
</feature>
<evidence type="ECO:0000313" key="2">
    <source>
        <dbReference type="EMBL" id="EOH91886.1"/>
    </source>
</evidence>
<feature type="binding site" evidence="1">
    <location>
        <position position="64"/>
    </location>
    <ligand>
        <name>Mg(2+)</name>
        <dbReference type="ChEBI" id="CHEBI:18420"/>
        <label>1</label>
    </ligand>
</feature>
<proteinExistence type="predicted"/>
<dbReference type="AlphaFoldDB" id="R2SG86"/>
<dbReference type="GO" id="GO:0046872">
    <property type="term" value="F:metal ion binding"/>
    <property type="evidence" value="ECO:0007669"/>
    <property type="project" value="UniProtKB-KW"/>
</dbReference>
<dbReference type="HOGENOM" id="CLU_024566_3_0_9"/>
<name>R2SG86_9ENTE</name>
<dbReference type="STRING" id="160454.RV10_GL004953"/>
<dbReference type="PANTHER" id="PTHR16222:SF12">
    <property type="entry name" value="ADP-RIBOSYLGLYCOHYDROLASE-RELATED"/>
    <property type="match status" value="1"/>
</dbReference>
<keyword evidence="1" id="KW-0460">Magnesium</keyword>
<feature type="binding site" evidence="1">
    <location>
        <position position="65"/>
    </location>
    <ligand>
        <name>Mg(2+)</name>
        <dbReference type="ChEBI" id="CHEBI:18420"/>
        <label>1</label>
    </ligand>
</feature>
<reference evidence="2 3" key="1">
    <citation type="submission" date="2013-02" db="EMBL/GenBank/DDBJ databases">
        <title>The Genome Sequence of Enterococcus pallens BAA-351.</title>
        <authorList>
            <consortium name="The Broad Institute Genome Sequencing Platform"/>
            <consortium name="The Broad Institute Genome Sequencing Center for Infectious Disease"/>
            <person name="Earl A.M."/>
            <person name="Gilmore M.S."/>
            <person name="Lebreton F."/>
            <person name="Walker B."/>
            <person name="Young S.K."/>
            <person name="Zeng Q."/>
            <person name="Gargeya S."/>
            <person name="Fitzgerald M."/>
            <person name="Haas B."/>
            <person name="Abouelleil A."/>
            <person name="Alvarado L."/>
            <person name="Arachchi H.M."/>
            <person name="Berlin A.M."/>
            <person name="Chapman S.B."/>
            <person name="Dewar J."/>
            <person name="Goldberg J."/>
            <person name="Griggs A."/>
            <person name="Gujja S."/>
            <person name="Hansen M."/>
            <person name="Howarth C."/>
            <person name="Imamovic A."/>
            <person name="Larimer J."/>
            <person name="McCowan C."/>
            <person name="Murphy C."/>
            <person name="Neiman D."/>
            <person name="Pearson M."/>
            <person name="Priest M."/>
            <person name="Roberts A."/>
            <person name="Saif S."/>
            <person name="Shea T."/>
            <person name="Sisk P."/>
            <person name="Sykes S."/>
            <person name="Wortman J."/>
            <person name="Nusbaum C."/>
            <person name="Birren B."/>
        </authorList>
    </citation>
    <scope>NUCLEOTIDE SEQUENCE [LARGE SCALE GENOMIC DNA]</scope>
    <source>
        <strain evidence="2 3">ATCC BAA-351</strain>
    </source>
</reference>
<accession>R2SG86</accession>
<gene>
    <name evidence="2" type="ORF">UAU_03188</name>
</gene>
<dbReference type="Proteomes" id="UP000013782">
    <property type="component" value="Unassembled WGS sequence"/>
</dbReference>
<dbReference type="InterPro" id="IPR036705">
    <property type="entry name" value="Ribosyl_crysJ1_sf"/>
</dbReference>
<dbReference type="PANTHER" id="PTHR16222">
    <property type="entry name" value="ADP-RIBOSYLGLYCOHYDROLASE"/>
    <property type="match status" value="1"/>
</dbReference>
<dbReference type="SUPFAM" id="SSF101478">
    <property type="entry name" value="ADP-ribosylglycohydrolase"/>
    <property type="match status" value="1"/>
</dbReference>
<dbReference type="InterPro" id="IPR050792">
    <property type="entry name" value="ADP-ribosylglycohydrolase"/>
</dbReference>
<feature type="binding site" evidence="1">
    <location>
        <position position="282"/>
    </location>
    <ligand>
        <name>Mg(2+)</name>
        <dbReference type="ChEBI" id="CHEBI:18420"/>
        <label>1</label>
    </ligand>
</feature>
<evidence type="ECO:0000313" key="3">
    <source>
        <dbReference type="Proteomes" id="UP000013782"/>
    </source>
</evidence>
<comment type="caution">
    <text evidence="2">The sequence shown here is derived from an EMBL/GenBank/DDBJ whole genome shotgun (WGS) entry which is preliminary data.</text>
</comment>
<comment type="cofactor">
    <cofactor evidence="1">
        <name>Mg(2+)</name>
        <dbReference type="ChEBI" id="CHEBI:18420"/>
    </cofactor>
    <text evidence="1">Binds 2 magnesium ions per subunit.</text>
</comment>
<keyword evidence="3" id="KW-1185">Reference proteome</keyword>
<dbReference type="RefSeq" id="WP_010758170.1">
    <property type="nucleotide sequence ID" value="NZ_ASWD01000001.1"/>
</dbReference>
<feature type="binding site" evidence="1">
    <location>
        <position position="63"/>
    </location>
    <ligand>
        <name>Mg(2+)</name>
        <dbReference type="ChEBI" id="CHEBI:18420"/>
        <label>1</label>
    </ligand>
</feature>
<dbReference type="PATRIC" id="fig|1158607.3.peg.3176"/>
<dbReference type="Gene3D" id="1.10.4080.10">
    <property type="entry name" value="ADP-ribosylation/Crystallin J1"/>
    <property type="match status" value="1"/>
</dbReference>